<reference evidence="1" key="1">
    <citation type="submission" date="2018-02" db="EMBL/GenBank/DDBJ databases">
        <title>Rhizophora mucronata_Transcriptome.</title>
        <authorList>
            <person name="Meera S.P."/>
            <person name="Sreeshan A."/>
            <person name="Augustine A."/>
        </authorList>
    </citation>
    <scope>NUCLEOTIDE SEQUENCE</scope>
    <source>
        <tissue evidence="1">Leaf</tissue>
    </source>
</reference>
<dbReference type="AlphaFoldDB" id="A0A2P2LGM8"/>
<evidence type="ECO:0000313" key="1">
    <source>
        <dbReference type="EMBL" id="MBX17100.1"/>
    </source>
</evidence>
<name>A0A2P2LGM8_RHIMU</name>
<protein>
    <submittedName>
        <fullName evidence="1">Uncharacterized protein</fullName>
    </submittedName>
</protein>
<dbReference type="EMBL" id="GGEC01036616">
    <property type="protein sequence ID" value="MBX17100.1"/>
    <property type="molecule type" value="Transcribed_RNA"/>
</dbReference>
<sequence>MFLWTFFFGFDVVCVRPVLALFNRKVSFFFLLWKKY</sequence>
<organism evidence="1">
    <name type="scientific">Rhizophora mucronata</name>
    <name type="common">Asiatic mangrove</name>
    <dbReference type="NCBI Taxonomy" id="61149"/>
    <lineage>
        <taxon>Eukaryota</taxon>
        <taxon>Viridiplantae</taxon>
        <taxon>Streptophyta</taxon>
        <taxon>Embryophyta</taxon>
        <taxon>Tracheophyta</taxon>
        <taxon>Spermatophyta</taxon>
        <taxon>Magnoliopsida</taxon>
        <taxon>eudicotyledons</taxon>
        <taxon>Gunneridae</taxon>
        <taxon>Pentapetalae</taxon>
        <taxon>rosids</taxon>
        <taxon>fabids</taxon>
        <taxon>Malpighiales</taxon>
        <taxon>Rhizophoraceae</taxon>
        <taxon>Rhizophora</taxon>
    </lineage>
</organism>
<accession>A0A2P2LGM8</accession>
<proteinExistence type="predicted"/>